<dbReference type="EMBL" id="JAERTY010000013">
    <property type="protein sequence ID" value="MBL1411248.1"/>
    <property type="molecule type" value="Genomic_DNA"/>
</dbReference>
<proteinExistence type="predicted"/>
<evidence type="ECO:0000313" key="2">
    <source>
        <dbReference type="EMBL" id="MBL1409437.1"/>
    </source>
</evidence>
<name>A0ABS1R9A1_9SPHI</name>
<feature type="non-terminal residue" evidence="3">
    <location>
        <position position="1"/>
    </location>
</feature>
<protein>
    <submittedName>
        <fullName evidence="3">IS3 family transposase</fullName>
    </submittedName>
</protein>
<dbReference type="Proteomes" id="UP000625283">
    <property type="component" value="Unassembled WGS sequence"/>
</dbReference>
<accession>A0ABS1R9A1</accession>
<keyword evidence="4" id="KW-1185">Reference proteome</keyword>
<reference evidence="3 4" key="1">
    <citation type="submission" date="2021-01" db="EMBL/GenBank/DDBJ databases">
        <title>C459-1 draft genome sequence.</title>
        <authorList>
            <person name="Zhang X.-F."/>
        </authorList>
    </citation>
    <scope>NUCLEOTIDE SEQUENCE [LARGE SCALE GENOMIC DNA]</scope>
    <source>
        <strain evidence="4">C459-1</strain>
        <strain evidence="3">C459-1T</strain>
    </source>
</reference>
<gene>
    <name evidence="2" type="ORF">JKG61_11805</name>
    <name evidence="3" type="ORF">JKG61_21000</name>
</gene>
<dbReference type="InterPro" id="IPR001584">
    <property type="entry name" value="Integrase_cat-core"/>
</dbReference>
<organism evidence="3 4">
    <name type="scientific">Sphingobacterium faecale</name>
    <dbReference type="NCBI Taxonomy" id="2803775"/>
    <lineage>
        <taxon>Bacteria</taxon>
        <taxon>Pseudomonadati</taxon>
        <taxon>Bacteroidota</taxon>
        <taxon>Sphingobacteriia</taxon>
        <taxon>Sphingobacteriales</taxon>
        <taxon>Sphingobacteriaceae</taxon>
        <taxon>Sphingobacterium</taxon>
    </lineage>
</organism>
<feature type="domain" description="Integrase catalytic" evidence="1">
    <location>
        <begin position="1"/>
        <end position="25"/>
    </location>
</feature>
<dbReference type="Pfam" id="PF13333">
    <property type="entry name" value="rve_2"/>
    <property type="match status" value="1"/>
</dbReference>
<comment type="caution">
    <text evidence="3">The sequence shown here is derived from an EMBL/GenBank/DDBJ whole genome shotgun (WGS) entry which is preliminary data.</text>
</comment>
<evidence type="ECO:0000313" key="3">
    <source>
        <dbReference type="EMBL" id="MBL1411248.1"/>
    </source>
</evidence>
<evidence type="ECO:0000259" key="1">
    <source>
        <dbReference type="Pfam" id="PF13333"/>
    </source>
</evidence>
<evidence type="ECO:0000313" key="4">
    <source>
        <dbReference type="Proteomes" id="UP000625283"/>
    </source>
</evidence>
<dbReference type="EMBL" id="JAERTY010000006">
    <property type="protein sequence ID" value="MBL1409437.1"/>
    <property type="molecule type" value="Genomic_DNA"/>
</dbReference>
<sequence>YIEYYNNNRIKLNLNGMSPMEYRAHYNNKSNN</sequence>